<dbReference type="EMBL" id="UIGT01000001">
    <property type="protein sequence ID" value="SUX81676.1"/>
    <property type="molecule type" value="Genomic_DNA"/>
</dbReference>
<dbReference type="GO" id="GO:0003796">
    <property type="term" value="F:lysozyme activity"/>
    <property type="evidence" value="ECO:0007669"/>
    <property type="project" value="UniProtKB-EC"/>
</dbReference>
<dbReference type="HAMAP" id="MF_04136">
    <property type="entry name" value="SAR_ENDOLYSIN"/>
    <property type="match status" value="1"/>
</dbReference>
<evidence type="ECO:0000313" key="9">
    <source>
        <dbReference type="Proteomes" id="UP000255286"/>
    </source>
</evidence>
<dbReference type="AlphaFoldDB" id="A0A9Q7ZT71"/>
<feature type="chain" id="PRO_5040472274" description="Lysozyme" evidence="7">
    <location>
        <begin position="24"/>
        <end position="190"/>
    </location>
</feature>
<comment type="caution">
    <text evidence="8">The sequence shown here is derived from an EMBL/GenBank/DDBJ whole genome shotgun (WGS) entry which is preliminary data.</text>
</comment>
<dbReference type="GO" id="GO:0042742">
    <property type="term" value="P:defense response to bacterium"/>
    <property type="evidence" value="ECO:0007669"/>
    <property type="project" value="UniProtKB-KW"/>
</dbReference>
<dbReference type="CDD" id="cd16900">
    <property type="entry name" value="endolysin_R21-like"/>
    <property type="match status" value="1"/>
</dbReference>
<name>A0A9Q7ZT71_9ENTR</name>
<dbReference type="GO" id="GO:0009253">
    <property type="term" value="P:peptidoglycan catabolic process"/>
    <property type="evidence" value="ECO:0007669"/>
    <property type="project" value="InterPro"/>
</dbReference>
<feature type="signal peptide" evidence="7">
    <location>
        <begin position="1"/>
        <end position="23"/>
    </location>
</feature>
<accession>A0A9Q7ZT71</accession>
<reference evidence="8 9" key="1">
    <citation type="submission" date="2018-06" db="EMBL/GenBank/DDBJ databases">
        <authorList>
            <consortium name="Pathogen Informatics"/>
            <person name="Doyle S."/>
        </authorList>
    </citation>
    <scope>NUCLEOTIDE SEQUENCE [LARGE SCALE GENOMIC DNA]</scope>
    <source>
        <strain evidence="8 9">NCTC8782</strain>
    </source>
</reference>
<keyword evidence="7" id="KW-0732">Signal</keyword>
<dbReference type="InterPro" id="IPR002196">
    <property type="entry name" value="Glyco_hydro_24"/>
</dbReference>
<dbReference type="EC" id="3.2.1.17" evidence="6"/>
<dbReference type="PANTHER" id="PTHR38107">
    <property type="match status" value="1"/>
</dbReference>
<dbReference type="GO" id="GO:0031640">
    <property type="term" value="P:killing of cells of another organism"/>
    <property type="evidence" value="ECO:0007669"/>
    <property type="project" value="UniProtKB-KW"/>
</dbReference>
<dbReference type="RefSeq" id="WP_115602193.1">
    <property type="nucleotide sequence ID" value="NZ_UIGT01000001.1"/>
</dbReference>
<dbReference type="Proteomes" id="UP000255286">
    <property type="component" value="Unassembled WGS sequence"/>
</dbReference>
<gene>
    <name evidence="8" type="primary">lys_2</name>
    <name evidence="8" type="ORF">NCTC8782_04308</name>
</gene>
<keyword evidence="4 6" id="KW-0378">Hydrolase</keyword>
<evidence type="ECO:0000256" key="1">
    <source>
        <dbReference type="ARBA" id="ARBA00000632"/>
    </source>
</evidence>
<dbReference type="InterPro" id="IPR043688">
    <property type="entry name" value="SAR_endolysin-like"/>
</dbReference>
<comment type="catalytic activity">
    <reaction evidence="1 6">
        <text>Hydrolysis of (1-&gt;4)-beta-linkages between N-acetylmuramic acid and N-acetyl-D-glucosamine residues in a peptidoglycan and between N-acetyl-D-glucosamine residues in chitodextrins.</text>
        <dbReference type="EC" id="3.2.1.17"/>
    </reaction>
</comment>
<dbReference type="InterPro" id="IPR051018">
    <property type="entry name" value="Bacteriophage_GH24"/>
</dbReference>
<dbReference type="InterPro" id="IPR023347">
    <property type="entry name" value="Lysozyme_dom_sf"/>
</dbReference>
<evidence type="ECO:0000256" key="5">
    <source>
        <dbReference type="ARBA" id="ARBA00023295"/>
    </source>
</evidence>
<evidence type="ECO:0000256" key="2">
    <source>
        <dbReference type="ARBA" id="ARBA00022529"/>
    </source>
</evidence>
<dbReference type="GO" id="GO:0016998">
    <property type="term" value="P:cell wall macromolecule catabolic process"/>
    <property type="evidence" value="ECO:0007669"/>
    <property type="project" value="InterPro"/>
</dbReference>
<proteinExistence type="inferred from homology"/>
<comment type="similarity">
    <text evidence="6">Belongs to the glycosyl hydrolase 24 family.</text>
</comment>
<organism evidence="8 9">
    <name type="scientific">Citrobacter youngae</name>
    <dbReference type="NCBI Taxonomy" id="133448"/>
    <lineage>
        <taxon>Bacteria</taxon>
        <taxon>Pseudomonadati</taxon>
        <taxon>Pseudomonadota</taxon>
        <taxon>Gammaproteobacteria</taxon>
        <taxon>Enterobacterales</taxon>
        <taxon>Enterobacteriaceae</taxon>
        <taxon>Citrobacter</taxon>
        <taxon>Citrobacter freundii complex</taxon>
    </lineage>
</organism>
<sequence length="190" mass="20562">MAMPPKLKNSVIAAIPAGAIAIAAALITGPTGNDGLEGVRYQPYRDVVGVWTVCYGHTGSDVKIGKTYTEAECRILLRKDLNTVASQIDPYIKVPIPATMRGALYSFAYNVGAGNFKTSTLLRKINLGDTKGACEQLRRWTYAGGKQWKGLITRREIEREVCLWAEKPQNLSDGIGPLNPGIPVSVPGIF</sequence>
<dbReference type="SUPFAM" id="SSF53955">
    <property type="entry name" value="Lysozyme-like"/>
    <property type="match status" value="1"/>
</dbReference>
<protein>
    <recommendedName>
        <fullName evidence="6">Lysozyme</fullName>
        <ecNumber evidence="6">3.2.1.17</ecNumber>
    </recommendedName>
</protein>
<dbReference type="Pfam" id="PF00959">
    <property type="entry name" value="Phage_lysozyme"/>
    <property type="match status" value="1"/>
</dbReference>
<dbReference type="Gene3D" id="1.10.530.40">
    <property type="match status" value="1"/>
</dbReference>
<dbReference type="HAMAP" id="MF_04110">
    <property type="entry name" value="ENDOLYSIN_T4"/>
    <property type="match status" value="1"/>
</dbReference>
<evidence type="ECO:0000256" key="7">
    <source>
        <dbReference type="SAM" id="SignalP"/>
    </source>
</evidence>
<keyword evidence="5 6" id="KW-0326">Glycosidase</keyword>
<keyword evidence="2 6" id="KW-0929">Antimicrobial</keyword>
<evidence type="ECO:0000256" key="6">
    <source>
        <dbReference type="RuleBase" id="RU003788"/>
    </source>
</evidence>
<dbReference type="InterPro" id="IPR023346">
    <property type="entry name" value="Lysozyme-like_dom_sf"/>
</dbReference>
<keyword evidence="3 6" id="KW-0081">Bacteriolytic enzyme</keyword>
<evidence type="ECO:0000313" key="8">
    <source>
        <dbReference type="EMBL" id="SUX81676.1"/>
    </source>
</evidence>
<evidence type="ECO:0000256" key="3">
    <source>
        <dbReference type="ARBA" id="ARBA00022638"/>
    </source>
</evidence>
<dbReference type="InterPro" id="IPR034690">
    <property type="entry name" value="Endolysin_T4_type"/>
</dbReference>
<evidence type="ECO:0000256" key="4">
    <source>
        <dbReference type="ARBA" id="ARBA00022801"/>
    </source>
</evidence>
<dbReference type="PANTHER" id="PTHR38107:SF3">
    <property type="entry name" value="LYSOZYME RRRD-RELATED"/>
    <property type="match status" value="1"/>
</dbReference>